<protein>
    <recommendedName>
        <fullName evidence="3">Thioredoxin reductase (NADPH)</fullName>
    </recommendedName>
</protein>
<organism evidence="1 2">
    <name type="scientific">Agromyces marinus</name>
    <dbReference type="NCBI Taxonomy" id="1389020"/>
    <lineage>
        <taxon>Bacteria</taxon>
        <taxon>Bacillati</taxon>
        <taxon>Actinomycetota</taxon>
        <taxon>Actinomycetes</taxon>
        <taxon>Micrococcales</taxon>
        <taxon>Microbacteriaceae</taxon>
        <taxon>Agromyces</taxon>
    </lineage>
</organism>
<evidence type="ECO:0000313" key="1">
    <source>
        <dbReference type="EMBL" id="BDZ53551.1"/>
    </source>
</evidence>
<dbReference type="EMBL" id="AP027734">
    <property type="protein sequence ID" value="BDZ53551.1"/>
    <property type="molecule type" value="Genomic_DNA"/>
</dbReference>
<evidence type="ECO:0000313" key="2">
    <source>
        <dbReference type="Proteomes" id="UP001321477"/>
    </source>
</evidence>
<proteinExistence type="predicted"/>
<gene>
    <name evidence="1" type="ORF">GCM10025870_06240</name>
</gene>
<accession>A0ABM8GYH4</accession>
<keyword evidence="2" id="KW-1185">Reference proteome</keyword>
<sequence>MRGLFVLIGAAPRTGWLPEGILRDRWGYVLTGPDMIAQGGAETWPLERDPFPLETSVPGIFAVGDARRGSVKRVASAVGEGSVVVAAVHAHLATS</sequence>
<dbReference type="SUPFAM" id="SSF51905">
    <property type="entry name" value="FAD/NAD(P)-binding domain"/>
    <property type="match status" value="1"/>
</dbReference>
<dbReference type="Gene3D" id="3.50.50.60">
    <property type="entry name" value="FAD/NAD(P)-binding domain"/>
    <property type="match status" value="1"/>
</dbReference>
<evidence type="ECO:0008006" key="3">
    <source>
        <dbReference type="Google" id="ProtNLM"/>
    </source>
</evidence>
<reference evidence="2" key="1">
    <citation type="journal article" date="2019" name="Int. J. Syst. Evol. Microbiol.">
        <title>The Global Catalogue of Microorganisms (GCM) 10K type strain sequencing project: providing services to taxonomists for standard genome sequencing and annotation.</title>
        <authorList>
            <consortium name="The Broad Institute Genomics Platform"/>
            <consortium name="The Broad Institute Genome Sequencing Center for Infectious Disease"/>
            <person name="Wu L."/>
            <person name="Ma J."/>
        </authorList>
    </citation>
    <scope>NUCLEOTIDE SEQUENCE [LARGE SCALE GENOMIC DNA]</scope>
    <source>
        <strain evidence="2">NBRC 109019</strain>
    </source>
</reference>
<dbReference type="InterPro" id="IPR036188">
    <property type="entry name" value="FAD/NAD-bd_sf"/>
</dbReference>
<name>A0ABM8GYH4_9MICO</name>
<dbReference type="Proteomes" id="UP001321477">
    <property type="component" value="Chromosome"/>
</dbReference>